<proteinExistence type="predicted"/>
<dbReference type="GeneID" id="10509209"/>
<keyword evidence="4" id="KW-1185">Reference proteome</keyword>
<dbReference type="Pfam" id="PF09478">
    <property type="entry name" value="CBM49"/>
    <property type="match status" value="1"/>
</dbReference>
<evidence type="ECO:0000313" key="3">
    <source>
        <dbReference type="EMBL" id="EGC40150.1"/>
    </source>
</evidence>
<dbReference type="GO" id="GO:0030246">
    <property type="term" value="F:carbohydrate binding"/>
    <property type="evidence" value="ECO:0007669"/>
    <property type="project" value="InterPro"/>
</dbReference>
<feature type="signal peptide" evidence="1">
    <location>
        <begin position="1"/>
        <end position="17"/>
    </location>
</feature>
<organism evidence="3 4">
    <name type="scientific">Dictyostelium purpureum</name>
    <name type="common">Slime mold</name>
    <dbReference type="NCBI Taxonomy" id="5786"/>
    <lineage>
        <taxon>Eukaryota</taxon>
        <taxon>Amoebozoa</taxon>
        <taxon>Evosea</taxon>
        <taxon>Eumycetozoa</taxon>
        <taxon>Dictyostelia</taxon>
        <taxon>Dictyosteliales</taxon>
        <taxon>Dictyosteliaceae</taxon>
        <taxon>Dictyostelium</taxon>
    </lineage>
</organism>
<dbReference type="RefSeq" id="XP_003283340.1">
    <property type="nucleotide sequence ID" value="XM_003283292.1"/>
</dbReference>
<dbReference type="PANTHER" id="PTHR33239:SF11">
    <property type="entry name" value="CARBOHYDRATE BINDING DOMAIN-CONTAINING PROTEIN-RELATED"/>
    <property type="match status" value="1"/>
</dbReference>
<dbReference type="OrthoDB" id="10635035at2759"/>
<dbReference type="SMART" id="SM01063">
    <property type="entry name" value="CBM49"/>
    <property type="match status" value="1"/>
</dbReference>
<evidence type="ECO:0000313" key="4">
    <source>
        <dbReference type="Proteomes" id="UP000001064"/>
    </source>
</evidence>
<protein>
    <recommendedName>
        <fullName evidence="2">Carbohydrate binding domain-containing protein</fullName>
    </recommendedName>
</protein>
<dbReference type="GO" id="GO:0030198">
    <property type="term" value="P:extracellular matrix organization"/>
    <property type="evidence" value="ECO:0000318"/>
    <property type="project" value="GO_Central"/>
</dbReference>
<dbReference type="EMBL" id="GL870946">
    <property type="protein sequence ID" value="EGC40150.1"/>
    <property type="molecule type" value="Genomic_DNA"/>
</dbReference>
<dbReference type="Proteomes" id="UP000001064">
    <property type="component" value="Unassembled WGS sequence"/>
</dbReference>
<dbReference type="GO" id="GO:0005201">
    <property type="term" value="F:extracellular matrix structural constituent"/>
    <property type="evidence" value="ECO:0000318"/>
    <property type="project" value="GO_Central"/>
</dbReference>
<dbReference type="InterPro" id="IPR019028">
    <property type="entry name" value="CBM_49"/>
</dbReference>
<evidence type="ECO:0000256" key="1">
    <source>
        <dbReference type="SAM" id="SignalP"/>
    </source>
</evidence>
<feature type="domain" description="Carbohydrate binding" evidence="2">
    <location>
        <begin position="48"/>
        <end position="140"/>
    </location>
</feature>
<dbReference type="AlphaFoldDB" id="F0Z7B9"/>
<keyword evidence="1" id="KW-0732">Signal</keyword>
<dbReference type="InterPro" id="IPR052879">
    <property type="entry name" value="Dd_Spore_Germination_Stalk"/>
</dbReference>
<dbReference type="KEGG" id="dpp:DICPUDRAFT_25577"/>
<dbReference type="VEuPathDB" id="AmoebaDB:DICPUDRAFT_25577"/>
<gene>
    <name evidence="3" type="ORF">DICPUDRAFT_25577</name>
</gene>
<reference evidence="4" key="1">
    <citation type="journal article" date="2011" name="Genome Biol.">
        <title>Comparative genomics of the social amoebae Dictyostelium discoideum and Dictyostelium purpureum.</title>
        <authorList>
            <consortium name="US DOE Joint Genome Institute (JGI-PGF)"/>
            <person name="Sucgang R."/>
            <person name="Kuo A."/>
            <person name="Tian X."/>
            <person name="Salerno W."/>
            <person name="Parikh A."/>
            <person name="Feasley C.L."/>
            <person name="Dalin E."/>
            <person name="Tu H."/>
            <person name="Huang E."/>
            <person name="Barry K."/>
            <person name="Lindquist E."/>
            <person name="Shapiro H."/>
            <person name="Bruce D."/>
            <person name="Schmutz J."/>
            <person name="Salamov A."/>
            <person name="Fey P."/>
            <person name="Gaudet P."/>
            <person name="Anjard C."/>
            <person name="Babu M.M."/>
            <person name="Basu S."/>
            <person name="Bushmanova Y."/>
            <person name="van der Wel H."/>
            <person name="Katoh-Kurasawa M."/>
            <person name="Dinh C."/>
            <person name="Coutinho P.M."/>
            <person name="Saito T."/>
            <person name="Elias M."/>
            <person name="Schaap P."/>
            <person name="Kay R.R."/>
            <person name="Henrissat B."/>
            <person name="Eichinger L."/>
            <person name="Rivero F."/>
            <person name="Putnam N.H."/>
            <person name="West C.M."/>
            <person name="Loomis W.F."/>
            <person name="Chisholm R.L."/>
            <person name="Shaulsky G."/>
            <person name="Strassmann J.E."/>
            <person name="Queller D.C."/>
            <person name="Kuspa A."/>
            <person name="Grigoriev I.V."/>
        </authorList>
    </citation>
    <scope>NUCLEOTIDE SEQUENCE [LARGE SCALE GENOMIC DNA]</scope>
    <source>
        <strain evidence="4">QSDP1</strain>
    </source>
</reference>
<name>F0Z7B9_DICPU</name>
<sequence>MKSLLFIFLLIVSIVSGYYCGFNYCREGQVTIQEDDGCSCVEENKSEVKITSALMGTWEDGSRGGDTFMSVEYIIINNGAKDLRNIFIVPNETLSIRDSLYSDDSIWNIIINNGGLTLPYYQNTINSNQCYKFGFIIKSKTIPSLKVASIGY</sequence>
<dbReference type="GO" id="GO:0031012">
    <property type="term" value="C:extracellular matrix"/>
    <property type="evidence" value="ECO:0000318"/>
    <property type="project" value="GO_Central"/>
</dbReference>
<dbReference type="InParanoid" id="F0Z7B9"/>
<feature type="chain" id="PRO_5003262198" description="Carbohydrate binding domain-containing protein" evidence="1">
    <location>
        <begin position="18"/>
        <end position="152"/>
    </location>
</feature>
<accession>F0Z7B9</accession>
<evidence type="ECO:0000259" key="2">
    <source>
        <dbReference type="SMART" id="SM01063"/>
    </source>
</evidence>
<dbReference type="PANTHER" id="PTHR33239">
    <property type="entry name" value="CELLULOSE-BINDING DOMAIN-CONTAINING PROTEIN-RELATED"/>
    <property type="match status" value="1"/>
</dbReference>